<organism evidence="2 3">
    <name type="scientific">Buddleja alternifolia</name>
    <dbReference type="NCBI Taxonomy" id="168488"/>
    <lineage>
        <taxon>Eukaryota</taxon>
        <taxon>Viridiplantae</taxon>
        <taxon>Streptophyta</taxon>
        <taxon>Embryophyta</taxon>
        <taxon>Tracheophyta</taxon>
        <taxon>Spermatophyta</taxon>
        <taxon>Magnoliopsida</taxon>
        <taxon>eudicotyledons</taxon>
        <taxon>Gunneridae</taxon>
        <taxon>Pentapetalae</taxon>
        <taxon>asterids</taxon>
        <taxon>lamiids</taxon>
        <taxon>Lamiales</taxon>
        <taxon>Scrophulariaceae</taxon>
        <taxon>Buddlejeae</taxon>
        <taxon>Buddleja</taxon>
    </lineage>
</organism>
<feature type="region of interest" description="Disordered" evidence="1">
    <location>
        <begin position="38"/>
        <end position="59"/>
    </location>
</feature>
<reference evidence="2" key="1">
    <citation type="submission" date="2019-10" db="EMBL/GenBank/DDBJ databases">
        <authorList>
            <person name="Zhang R."/>
            <person name="Pan Y."/>
            <person name="Wang J."/>
            <person name="Ma R."/>
            <person name="Yu S."/>
        </authorList>
    </citation>
    <scope>NUCLEOTIDE SEQUENCE</scope>
    <source>
        <strain evidence="2">LA-IB0</strain>
        <tissue evidence="2">Leaf</tissue>
    </source>
</reference>
<sequence>MASEITTFSQSSTLIDEFGGIEITEFDPNALRELLYEPSGKEEEEEKESGEAVMQSMEVPGTDSELVVDSYWCLDDINEEVRDFNWVDMVEEISAPWYGSTYMEEMNEIFEMEDYTLSQSEILTDEIGYIGLWQEN</sequence>
<evidence type="ECO:0000313" key="2">
    <source>
        <dbReference type="EMBL" id="KAG8387167.1"/>
    </source>
</evidence>
<protein>
    <submittedName>
        <fullName evidence="2">Uncharacterized protein</fullName>
    </submittedName>
</protein>
<gene>
    <name evidence="2" type="ORF">BUALT_Bualt03G0225000</name>
</gene>
<proteinExistence type="predicted"/>
<dbReference type="AlphaFoldDB" id="A0AAV6Y4H2"/>
<name>A0AAV6Y4H2_9LAMI</name>
<accession>A0AAV6Y4H2</accession>
<evidence type="ECO:0000256" key="1">
    <source>
        <dbReference type="SAM" id="MobiDB-lite"/>
    </source>
</evidence>
<evidence type="ECO:0000313" key="3">
    <source>
        <dbReference type="Proteomes" id="UP000826271"/>
    </source>
</evidence>
<dbReference type="EMBL" id="WHWC01000003">
    <property type="protein sequence ID" value="KAG8387167.1"/>
    <property type="molecule type" value="Genomic_DNA"/>
</dbReference>
<keyword evidence="3" id="KW-1185">Reference proteome</keyword>
<dbReference type="Proteomes" id="UP000826271">
    <property type="component" value="Unassembled WGS sequence"/>
</dbReference>
<comment type="caution">
    <text evidence="2">The sequence shown here is derived from an EMBL/GenBank/DDBJ whole genome shotgun (WGS) entry which is preliminary data.</text>
</comment>